<name>A0ACC3SLB4_9PEZI</name>
<proteinExistence type="predicted"/>
<gene>
    <name evidence="1" type="ORF">M8818_000910</name>
</gene>
<dbReference type="Proteomes" id="UP001320706">
    <property type="component" value="Unassembled WGS sequence"/>
</dbReference>
<dbReference type="EMBL" id="JAMKPW020000004">
    <property type="protein sequence ID" value="KAK8219178.1"/>
    <property type="molecule type" value="Genomic_DNA"/>
</dbReference>
<organism evidence="1 2">
    <name type="scientific">Zalaria obscura</name>
    <dbReference type="NCBI Taxonomy" id="2024903"/>
    <lineage>
        <taxon>Eukaryota</taxon>
        <taxon>Fungi</taxon>
        <taxon>Dikarya</taxon>
        <taxon>Ascomycota</taxon>
        <taxon>Pezizomycotina</taxon>
        <taxon>Dothideomycetes</taxon>
        <taxon>Dothideomycetidae</taxon>
        <taxon>Dothideales</taxon>
        <taxon>Zalariaceae</taxon>
        <taxon>Zalaria</taxon>
    </lineage>
</organism>
<comment type="caution">
    <text evidence="1">The sequence shown here is derived from an EMBL/GenBank/DDBJ whole genome shotgun (WGS) entry which is preliminary data.</text>
</comment>
<accession>A0ACC3SLB4</accession>
<evidence type="ECO:0000313" key="1">
    <source>
        <dbReference type="EMBL" id="KAK8219178.1"/>
    </source>
</evidence>
<sequence>MTRADQILKQRTSRNTPMYHLYLTSARKTGHNIKFDVRRVSLRYERKWRRRNDMQHHQRSAREPKPSSKRNDETLSPYPGRDIFHSTLLRSSPSNERGNAQLYHRRGQLYGRQNNRTDNTDRASSRWISGGGRSTLHCPHCGNSPQSAHRRQSRHQQSDRCQRLRYSERGLAT</sequence>
<reference evidence="1" key="1">
    <citation type="submission" date="2024-02" db="EMBL/GenBank/DDBJ databases">
        <title>Metagenome Assembled Genome of Zalaria obscura JY119.</title>
        <authorList>
            <person name="Vighnesh L."/>
            <person name="Jagadeeshwari U."/>
            <person name="Venkata Ramana C."/>
            <person name="Sasikala C."/>
        </authorList>
    </citation>
    <scope>NUCLEOTIDE SEQUENCE</scope>
    <source>
        <strain evidence="1">JY119</strain>
    </source>
</reference>
<keyword evidence="2" id="KW-1185">Reference proteome</keyword>
<evidence type="ECO:0000313" key="2">
    <source>
        <dbReference type="Proteomes" id="UP001320706"/>
    </source>
</evidence>
<protein>
    <submittedName>
        <fullName evidence="1">Uncharacterized protein</fullName>
    </submittedName>
</protein>